<dbReference type="KEGG" id="zmk:HG535_0F02250"/>
<dbReference type="Proteomes" id="UP000509704">
    <property type="component" value="Chromosome 6"/>
</dbReference>
<protein>
    <recommendedName>
        <fullName evidence="2">PCI domain-containing protein</fullName>
    </recommendedName>
</protein>
<organism evidence="3 4">
    <name type="scientific">Zygotorulaspora mrakii</name>
    <name type="common">Zygosaccharomyces mrakii</name>
    <dbReference type="NCBI Taxonomy" id="42260"/>
    <lineage>
        <taxon>Eukaryota</taxon>
        <taxon>Fungi</taxon>
        <taxon>Dikarya</taxon>
        <taxon>Ascomycota</taxon>
        <taxon>Saccharomycotina</taxon>
        <taxon>Saccharomycetes</taxon>
        <taxon>Saccharomycetales</taxon>
        <taxon>Saccharomycetaceae</taxon>
        <taxon>Zygotorulaspora</taxon>
    </lineage>
</organism>
<proteinExistence type="predicted"/>
<dbReference type="PROSITE" id="PS50250">
    <property type="entry name" value="PCI"/>
    <property type="match status" value="1"/>
</dbReference>
<dbReference type="AlphaFoldDB" id="A0A7H9B5S7"/>
<evidence type="ECO:0000256" key="1">
    <source>
        <dbReference type="SAM" id="MobiDB-lite"/>
    </source>
</evidence>
<evidence type="ECO:0000313" key="4">
    <source>
        <dbReference type="Proteomes" id="UP000509704"/>
    </source>
</evidence>
<feature type="region of interest" description="Disordered" evidence="1">
    <location>
        <begin position="27"/>
        <end position="49"/>
    </location>
</feature>
<name>A0A7H9B5S7_ZYGMR</name>
<reference evidence="3 4" key="1">
    <citation type="submission" date="2020-07" db="EMBL/GenBank/DDBJ databases">
        <title>The yeast mating-type switching endonuclease HO is a domesticated member of an unorthodox homing genetic element family.</title>
        <authorList>
            <person name="Coughlan A.Y."/>
            <person name="Lombardi L."/>
            <person name="Braun-Galleani S."/>
            <person name="Martos A.R."/>
            <person name="Galeote V."/>
            <person name="Bigey F."/>
            <person name="Dequin S."/>
            <person name="Byrne K.P."/>
            <person name="Wolfe K.H."/>
        </authorList>
    </citation>
    <scope>NUCLEOTIDE SEQUENCE [LARGE SCALE GENOMIC DNA]</scope>
    <source>
        <strain evidence="3 4">NRRL Y-6702</strain>
    </source>
</reference>
<dbReference type="EMBL" id="CP058609">
    <property type="protein sequence ID" value="QLG73714.1"/>
    <property type="molecule type" value="Genomic_DNA"/>
</dbReference>
<dbReference type="GeneID" id="59237473"/>
<sequence>MSEDDANYDDFMMSDEEDMGVIEMEDETEDEAVNGIEDETEDKDEGLLEEGGEARYEIGRSDKCEKHNEQFLALQFEIAQSCADEQDFIRAREVYHNVLQYAQKNDNLVEESFKSITEILRSRSMEVHYSKISEEMCDFILHDFTAFVDFTNENYERIRSDVFQETVSVLLADLFPNLNREFLFAVESIDQYSLLLKMKLQMKCLQLFDDNFNRRRISLHAVNFGKISATIWHDRLEKGIIDQRSLSELQALCGHEDSTSRIDTICLILQCYICNFIENKRCCPETWTKYVDEFESMTASSISVSQRLGSMIQLHLSKAIIILNRINSRERGINTQEFHHEVQTLKSEFWECLQHIEEIGGSKQNFTTAYEKFILTGFTFTSMILHLKTENKINPFDLEQIKIAYNVPIVIVLRKIYDNFTALNLVGLYNSIQRLERLKNNFEGVIETIYHLAQLIKLWTKIAPVYSCLSFTDVQNLLKLDDTRCMTRDELLTILMKSIMNDNADLFYKLNLTKDLVYFGDENKVQLSMYPKESFKLNQKDTRDLEFANNIGIFDNPKSLKNLTLPEFFDSLQSSRDNVQSMNRNHEQQQENLTLATSVSTASVASQHSTGFQPTHMRYSHKYNELSELLQVKLGL</sequence>
<evidence type="ECO:0000313" key="3">
    <source>
        <dbReference type="EMBL" id="QLG73714.1"/>
    </source>
</evidence>
<dbReference type="OrthoDB" id="4047547at2759"/>
<keyword evidence="4" id="KW-1185">Reference proteome</keyword>
<feature type="domain" description="PCI" evidence="2">
    <location>
        <begin position="345"/>
        <end position="524"/>
    </location>
</feature>
<dbReference type="InterPro" id="IPR000717">
    <property type="entry name" value="PCI_dom"/>
</dbReference>
<evidence type="ECO:0000259" key="2">
    <source>
        <dbReference type="PROSITE" id="PS50250"/>
    </source>
</evidence>
<gene>
    <name evidence="3" type="ORF">HG535_0F02250</name>
</gene>
<accession>A0A7H9B5S7</accession>
<dbReference type="RefSeq" id="XP_037145440.1">
    <property type="nucleotide sequence ID" value="XM_037289545.1"/>
</dbReference>